<protein>
    <submittedName>
        <fullName evidence="1">Uncharacterized protein</fullName>
    </submittedName>
</protein>
<gene>
    <name evidence="1" type="ORF">MRB53_009439</name>
</gene>
<reference evidence="1 2" key="1">
    <citation type="journal article" date="2022" name="Hortic Res">
        <title>A haplotype resolved chromosomal level avocado genome allows analysis of novel avocado genes.</title>
        <authorList>
            <person name="Nath O."/>
            <person name="Fletcher S.J."/>
            <person name="Hayward A."/>
            <person name="Shaw L.M."/>
            <person name="Masouleh A.K."/>
            <person name="Furtado A."/>
            <person name="Henry R.J."/>
            <person name="Mitter N."/>
        </authorList>
    </citation>
    <scope>NUCLEOTIDE SEQUENCE [LARGE SCALE GENOMIC DNA]</scope>
    <source>
        <strain evidence="2">cv. Hass</strain>
    </source>
</reference>
<organism evidence="1 2">
    <name type="scientific">Persea americana</name>
    <name type="common">Avocado</name>
    <dbReference type="NCBI Taxonomy" id="3435"/>
    <lineage>
        <taxon>Eukaryota</taxon>
        <taxon>Viridiplantae</taxon>
        <taxon>Streptophyta</taxon>
        <taxon>Embryophyta</taxon>
        <taxon>Tracheophyta</taxon>
        <taxon>Spermatophyta</taxon>
        <taxon>Magnoliopsida</taxon>
        <taxon>Magnoliidae</taxon>
        <taxon>Laurales</taxon>
        <taxon>Lauraceae</taxon>
        <taxon>Persea</taxon>
    </lineage>
</organism>
<evidence type="ECO:0000313" key="2">
    <source>
        <dbReference type="Proteomes" id="UP001234297"/>
    </source>
</evidence>
<proteinExistence type="predicted"/>
<evidence type="ECO:0000313" key="1">
    <source>
        <dbReference type="EMBL" id="KAJ8635172.1"/>
    </source>
</evidence>
<accession>A0ACC2LP06</accession>
<sequence>MAYISWTLLSLHLCFRATPLLLQSPSLVELLSTGCQSPIFVSVLGADDIWFAYDIQASEYVMNSILLMGLRMAETCFGGVGVGGMRGKKH</sequence>
<comment type="caution">
    <text evidence="1">The sequence shown here is derived from an EMBL/GenBank/DDBJ whole genome shotgun (WGS) entry which is preliminary data.</text>
</comment>
<dbReference type="Proteomes" id="UP001234297">
    <property type="component" value="Chromosome 3"/>
</dbReference>
<keyword evidence="2" id="KW-1185">Reference proteome</keyword>
<name>A0ACC2LP06_PERAE</name>
<dbReference type="EMBL" id="CM056811">
    <property type="protein sequence ID" value="KAJ8635172.1"/>
    <property type="molecule type" value="Genomic_DNA"/>
</dbReference>